<name>A0ABS1NSM2_9ACTN</name>
<dbReference type="SMART" id="SM00825">
    <property type="entry name" value="PKS_KS"/>
    <property type="match status" value="1"/>
</dbReference>
<feature type="domain" description="Ketosynthase family 3 (KS3)" evidence="6">
    <location>
        <begin position="190"/>
        <end position="462"/>
    </location>
</feature>
<dbReference type="InterPro" id="IPR014030">
    <property type="entry name" value="Ketoacyl_synth_N"/>
</dbReference>
<dbReference type="PROSITE" id="PS00012">
    <property type="entry name" value="PHOSPHOPANTETHEINE"/>
    <property type="match status" value="1"/>
</dbReference>
<dbReference type="PROSITE" id="PS00606">
    <property type="entry name" value="KS3_1"/>
    <property type="match status" value="1"/>
</dbReference>
<evidence type="ECO:0000256" key="2">
    <source>
        <dbReference type="ARBA" id="ARBA00022553"/>
    </source>
</evidence>
<feature type="non-terminal residue" evidence="7">
    <location>
        <position position="1"/>
    </location>
</feature>
<dbReference type="InterPro" id="IPR018201">
    <property type="entry name" value="Ketoacyl_synth_AS"/>
</dbReference>
<dbReference type="InterPro" id="IPR016039">
    <property type="entry name" value="Thiolase-like"/>
</dbReference>
<keyword evidence="8" id="KW-1185">Reference proteome</keyword>
<dbReference type="SMART" id="SM01294">
    <property type="entry name" value="PKS_PP_betabranch"/>
    <property type="match status" value="1"/>
</dbReference>
<dbReference type="SMART" id="SM00823">
    <property type="entry name" value="PKS_PP"/>
    <property type="match status" value="1"/>
</dbReference>
<keyword evidence="3" id="KW-0808">Transferase</keyword>
<reference evidence="7 8" key="1">
    <citation type="submission" date="2021-01" db="EMBL/GenBank/DDBJ databases">
        <title>WGS of actinomycetes isolated from Thailand.</title>
        <authorList>
            <person name="Thawai C."/>
        </authorList>
    </citation>
    <scope>NUCLEOTIDE SEQUENCE [LARGE SCALE GENOMIC DNA]</scope>
    <source>
        <strain evidence="7 8">CA1R205</strain>
    </source>
</reference>
<feature type="non-terminal residue" evidence="7">
    <location>
        <position position="462"/>
    </location>
</feature>
<evidence type="ECO:0008006" key="9">
    <source>
        <dbReference type="Google" id="ProtNLM"/>
    </source>
</evidence>
<keyword evidence="2" id="KW-0597">Phosphoprotein</keyword>
<sequence>RGVADRWEQHGLPAMSPDLAIAELEPAVNDPMSASLLVADVDWDTLAQVRAGLGAPKLLAQLTRHASGDEAADGAAQAGGTLRQRLAGLGAAEQERAVVEFARSHVAAVLGHRRPETVDVDRAFKELGFDSLAVVTLRNRLNAATGLKLSSTLLFDHPTVTALARVLRTEALGLRGDQGPALPATAPTDDEPIAIVAMSCRFPGGVRTPEELWNLLVDEREVLTEFPAGRGWDLDTLFAPDPDEPGKSYVREGAFLDDAGAFDPKFFGISPREATAMDPQQRLLLETSWEAFERAGIDGTHLQGTPTGVFIGSNGQDYGRSLREASSENVEGHLVTSSAASVVSGRISYTFGLEGPAVTVDTACSSSLVALHLAAQSLRQGECTLALAGGVTVMSTPELFVEFSRQRGLAPDGRCKAFAAGADGTGWGEGVGMLLLERLSDAERNGHQVLAVVRGSAVNQDG</sequence>
<dbReference type="InterPro" id="IPR009081">
    <property type="entry name" value="PP-bd_ACP"/>
</dbReference>
<dbReference type="InterPro" id="IPR006162">
    <property type="entry name" value="Ppantetheine_attach_site"/>
</dbReference>
<evidence type="ECO:0000256" key="1">
    <source>
        <dbReference type="ARBA" id="ARBA00022450"/>
    </source>
</evidence>
<dbReference type="PANTHER" id="PTHR43775:SF51">
    <property type="entry name" value="INACTIVE PHENOLPHTHIOCEROL SYNTHESIS POLYKETIDE SYNTHASE TYPE I PKS1-RELATED"/>
    <property type="match status" value="1"/>
</dbReference>
<dbReference type="InterPro" id="IPR036736">
    <property type="entry name" value="ACP-like_sf"/>
</dbReference>
<dbReference type="Pfam" id="PF00550">
    <property type="entry name" value="PP-binding"/>
    <property type="match status" value="1"/>
</dbReference>
<keyword evidence="4" id="KW-0511">Multifunctional enzyme</keyword>
<evidence type="ECO:0000313" key="7">
    <source>
        <dbReference type="EMBL" id="MBL1102877.1"/>
    </source>
</evidence>
<evidence type="ECO:0000313" key="8">
    <source>
        <dbReference type="Proteomes" id="UP000634229"/>
    </source>
</evidence>
<feature type="domain" description="Carrier" evidence="5">
    <location>
        <begin position="96"/>
        <end position="171"/>
    </location>
</feature>
<dbReference type="InterPro" id="IPR020806">
    <property type="entry name" value="PKS_PP-bd"/>
</dbReference>
<proteinExistence type="predicted"/>
<evidence type="ECO:0000256" key="4">
    <source>
        <dbReference type="ARBA" id="ARBA00023268"/>
    </source>
</evidence>
<protein>
    <recommendedName>
        <fullName evidence="9">Polyketide synthase</fullName>
    </recommendedName>
</protein>
<dbReference type="InterPro" id="IPR020841">
    <property type="entry name" value="PKS_Beta-ketoAc_synthase_dom"/>
</dbReference>
<dbReference type="SUPFAM" id="SSF53901">
    <property type="entry name" value="Thiolase-like"/>
    <property type="match status" value="1"/>
</dbReference>
<evidence type="ECO:0000259" key="5">
    <source>
        <dbReference type="PROSITE" id="PS50075"/>
    </source>
</evidence>
<evidence type="ECO:0000256" key="3">
    <source>
        <dbReference type="ARBA" id="ARBA00022679"/>
    </source>
</evidence>
<organism evidence="7 8">
    <name type="scientific">Streptomyces coffeae</name>
    <dbReference type="NCBI Taxonomy" id="621382"/>
    <lineage>
        <taxon>Bacteria</taxon>
        <taxon>Bacillati</taxon>
        <taxon>Actinomycetota</taxon>
        <taxon>Actinomycetes</taxon>
        <taxon>Kitasatosporales</taxon>
        <taxon>Streptomycetaceae</taxon>
        <taxon>Streptomyces</taxon>
    </lineage>
</organism>
<dbReference type="SUPFAM" id="SSF47336">
    <property type="entry name" value="ACP-like"/>
    <property type="match status" value="1"/>
</dbReference>
<dbReference type="PANTHER" id="PTHR43775">
    <property type="entry name" value="FATTY ACID SYNTHASE"/>
    <property type="match status" value="1"/>
</dbReference>
<dbReference type="InterPro" id="IPR050091">
    <property type="entry name" value="PKS_NRPS_Biosynth_Enz"/>
</dbReference>
<dbReference type="CDD" id="cd00833">
    <property type="entry name" value="PKS"/>
    <property type="match status" value="1"/>
</dbReference>
<dbReference type="EMBL" id="JAERRF010000119">
    <property type="protein sequence ID" value="MBL1102877.1"/>
    <property type="molecule type" value="Genomic_DNA"/>
</dbReference>
<dbReference type="Proteomes" id="UP000634229">
    <property type="component" value="Unassembled WGS sequence"/>
</dbReference>
<accession>A0ABS1NSM2</accession>
<dbReference type="Gene3D" id="3.40.47.10">
    <property type="match status" value="1"/>
</dbReference>
<dbReference type="Gene3D" id="1.10.1200.10">
    <property type="entry name" value="ACP-like"/>
    <property type="match status" value="1"/>
</dbReference>
<dbReference type="PROSITE" id="PS50075">
    <property type="entry name" value="CARRIER"/>
    <property type="match status" value="1"/>
</dbReference>
<evidence type="ECO:0000259" key="6">
    <source>
        <dbReference type="PROSITE" id="PS52004"/>
    </source>
</evidence>
<comment type="caution">
    <text evidence="7">The sequence shown here is derived from an EMBL/GenBank/DDBJ whole genome shotgun (WGS) entry which is preliminary data.</text>
</comment>
<dbReference type="PROSITE" id="PS52004">
    <property type="entry name" value="KS3_2"/>
    <property type="match status" value="1"/>
</dbReference>
<dbReference type="Pfam" id="PF00109">
    <property type="entry name" value="ketoacyl-synt"/>
    <property type="match status" value="1"/>
</dbReference>
<gene>
    <name evidence="7" type="ORF">JK363_41215</name>
</gene>
<keyword evidence="1" id="KW-0596">Phosphopantetheine</keyword>